<dbReference type="GO" id="GO:0008168">
    <property type="term" value="F:methyltransferase activity"/>
    <property type="evidence" value="ECO:0007669"/>
    <property type="project" value="UniProtKB-KW"/>
</dbReference>
<name>A0A1C6UF66_9ACTN</name>
<keyword evidence="2" id="KW-0808">Transferase</keyword>
<gene>
    <name evidence="2" type="ORF">GA0070604_2625</name>
</gene>
<dbReference type="InterPro" id="IPR029063">
    <property type="entry name" value="SAM-dependent_MTases_sf"/>
</dbReference>
<dbReference type="EMBL" id="FMHY01000002">
    <property type="protein sequence ID" value="SCL52720.1"/>
    <property type="molecule type" value="Genomic_DNA"/>
</dbReference>
<evidence type="ECO:0000313" key="3">
    <source>
        <dbReference type="Proteomes" id="UP000199696"/>
    </source>
</evidence>
<dbReference type="InterPro" id="IPR013217">
    <property type="entry name" value="Methyltransf_12"/>
</dbReference>
<organism evidence="2 3">
    <name type="scientific">Micromonospora eburnea</name>
    <dbReference type="NCBI Taxonomy" id="227316"/>
    <lineage>
        <taxon>Bacteria</taxon>
        <taxon>Bacillati</taxon>
        <taxon>Actinomycetota</taxon>
        <taxon>Actinomycetes</taxon>
        <taxon>Micromonosporales</taxon>
        <taxon>Micromonosporaceae</taxon>
        <taxon>Micromonospora</taxon>
    </lineage>
</organism>
<accession>A0A1C6UF66</accession>
<dbReference type="SUPFAM" id="SSF53335">
    <property type="entry name" value="S-adenosyl-L-methionine-dependent methyltransferases"/>
    <property type="match status" value="1"/>
</dbReference>
<evidence type="ECO:0000313" key="2">
    <source>
        <dbReference type="EMBL" id="SCL52720.1"/>
    </source>
</evidence>
<evidence type="ECO:0000259" key="1">
    <source>
        <dbReference type="Pfam" id="PF08242"/>
    </source>
</evidence>
<dbReference type="Pfam" id="PF08242">
    <property type="entry name" value="Methyltransf_12"/>
    <property type="match status" value="1"/>
</dbReference>
<dbReference type="Gene3D" id="3.40.50.150">
    <property type="entry name" value="Vaccinia Virus protein VP39"/>
    <property type="match status" value="1"/>
</dbReference>
<protein>
    <submittedName>
        <fullName evidence="2">SAM-dependent methyltransferase</fullName>
    </submittedName>
</protein>
<dbReference type="Proteomes" id="UP000199696">
    <property type="component" value="Unassembled WGS sequence"/>
</dbReference>
<feature type="domain" description="Methyltransferase type 12" evidence="1">
    <location>
        <begin position="46"/>
        <end position="136"/>
    </location>
</feature>
<dbReference type="GO" id="GO:0032259">
    <property type="term" value="P:methylation"/>
    <property type="evidence" value="ECO:0007669"/>
    <property type="project" value="UniProtKB-KW"/>
</dbReference>
<reference evidence="3" key="1">
    <citation type="submission" date="2016-06" db="EMBL/GenBank/DDBJ databases">
        <authorList>
            <person name="Varghese N."/>
            <person name="Submissions Spin"/>
        </authorList>
    </citation>
    <scope>NUCLEOTIDE SEQUENCE [LARGE SCALE GENOMIC DNA]</scope>
    <source>
        <strain evidence="3">DSM 44814</strain>
    </source>
</reference>
<proteinExistence type="predicted"/>
<keyword evidence="2" id="KW-0489">Methyltransferase</keyword>
<sequence>MSAPRSAADVWNDEYRRGRYQDEPPVAFVADILAAARRDGATDGLYVGCGNGRNLLPLVDGGLDLLGLDISAEAVRQLADRRPDRAARLRHGDLDSLPARTVWPLVIGIQVFQHGDRDQAHRQVRAAQRRVASGGVMCVRVNAVGTDVWPAHEVVEQAPDGGFTVRYTAGPKRGLDIHFFSRGELDRLFEGWAPVLPLRPHRTERTPPGTGQWTQWEAIWRRPAGGPGPASATDALSR</sequence>
<dbReference type="AlphaFoldDB" id="A0A1C6UF66"/>
<dbReference type="OrthoDB" id="9786503at2"/>
<dbReference type="STRING" id="227316.GA0070604_2625"/>
<keyword evidence="3" id="KW-1185">Reference proteome</keyword>
<dbReference type="RefSeq" id="WP_091118203.1">
    <property type="nucleotide sequence ID" value="NZ_FMHY01000002.1"/>
</dbReference>